<evidence type="ECO:0000313" key="1">
    <source>
        <dbReference type="EMBL" id="SFA58634.1"/>
    </source>
</evidence>
<evidence type="ECO:0000313" key="2">
    <source>
        <dbReference type="Proteomes" id="UP000198979"/>
    </source>
</evidence>
<dbReference type="Proteomes" id="UP000198979">
    <property type="component" value="Unassembled WGS sequence"/>
</dbReference>
<dbReference type="RefSeq" id="WP_091705001.1">
    <property type="nucleotide sequence ID" value="NZ_FOJQ01000078.1"/>
</dbReference>
<dbReference type="EMBL" id="FOJQ01000078">
    <property type="protein sequence ID" value="SFA58634.1"/>
    <property type="molecule type" value="Genomic_DNA"/>
</dbReference>
<gene>
    <name evidence="1" type="ORF">SAMN05216169_10784</name>
</gene>
<name>A0A1I0U3N8_9BACL</name>
<protein>
    <submittedName>
        <fullName evidence="1">Uncharacterized protein</fullName>
    </submittedName>
</protein>
<sequence>MNNSRIGFEVMKKILEKYGPLLGSELNQKLRETMDISSAYARKIIQRATDNEVIFSTKPVSFGRGQYLYYLQHHNISDALQTALQKQRKGLHRIFQSLVHNKGRILTSEAIKISAAVTNRNFFPANEPKEKVLDNLLQLGIIKDISNYNEISYIIAKMQNISSEAELYPWYRRHMVNRLFALEAATWLERCNITAWNQTHIFDSEQNRVDFNGHLWDAVGFTYLYGFYESYYENEEKKKTPSFVFMEMLFHRQTYLEDVEGFVARIEMQSARMKNYKTGTRIIPILFYRTIEREAFEIAKEKGILLYSMRDWIGEFSVELFEYLVNPYYMDNDFSKKLETYLKSLQLLGGQYYNIYRELFIIKHSKAYLERGWNIRRHIHYRVGEDKFYADWLMFDHADTPVLCTFISKFLPKKEKEMLSFLENTFSKYQSIYSDVKGDFIKPKWMIFDEDGLYLQSPNS</sequence>
<proteinExistence type="predicted"/>
<organism evidence="1 2">
    <name type="scientific">Anoxybacillus pushchinoensis</name>
    <dbReference type="NCBI Taxonomy" id="150248"/>
    <lineage>
        <taxon>Bacteria</taxon>
        <taxon>Bacillati</taxon>
        <taxon>Bacillota</taxon>
        <taxon>Bacilli</taxon>
        <taxon>Bacillales</taxon>
        <taxon>Anoxybacillaceae</taxon>
        <taxon>Anoxybacillus</taxon>
    </lineage>
</organism>
<accession>A0A1I0U3N8</accession>
<dbReference type="OrthoDB" id="2974463at2"/>
<keyword evidence="2" id="KW-1185">Reference proteome</keyword>
<reference evidence="2" key="1">
    <citation type="submission" date="2016-10" db="EMBL/GenBank/DDBJ databases">
        <authorList>
            <person name="Varghese N."/>
            <person name="Submissions S."/>
        </authorList>
    </citation>
    <scope>NUCLEOTIDE SEQUENCE [LARGE SCALE GENOMIC DNA]</scope>
    <source>
        <strain evidence="2">K1</strain>
    </source>
</reference>
<dbReference type="AlphaFoldDB" id="A0A1I0U3N8"/>